<accession>A0A022QAE9</accession>
<dbReference type="InterPro" id="IPR002083">
    <property type="entry name" value="MATH/TRAF_dom"/>
</dbReference>
<dbReference type="Proteomes" id="UP000030748">
    <property type="component" value="Unassembled WGS sequence"/>
</dbReference>
<organism evidence="2 3">
    <name type="scientific">Erythranthe guttata</name>
    <name type="common">Yellow monkey flower</name>
    <name type="synonym">Mimulus guttatus</name>
    <dbReference type="NCBI Taxonomy" id="4155"/>
    <lineage>
        <taxon>Eukaryota</taxon>
        <taxon>Viridiplantae</taxon>
        <taxon>Streptophyta</taxon>
        <taxon>Embryophyta</taxon>
        <taxon>Tracheophyta</taxon>
        <taxon>Spermatophyta</taxon>
        <taxon>Magnoliopsida</taxon>
        <taxon>eudicotyledons</taxon>
        <taxon>Gunneridae</taxon>
        <taxon>Pentapetalae</taxon>
        <taxon>asterids</taxon>
        <taxon>lamiids</taxon>
        <taxon>Lamiales</taxon>
        <taxon>Phrymaceae</taxon>
        <taxon>Erythranthe</taxon>
    </lineage>
</organism>
<evidence type="ECO:0000313" key="3">
    <source>
        <dbReference type="Proteomes" id="UP000030748"/>
    </source>
</evidence>
<dbReference type="AlphaFoldDB" id="A0A022QAE9"/>
<dbReference type="CDD" id="cd00121">
    <property type="entry name" value="MATH"/>
    <property type="match status" value="1"/>
</dbReference>
<sequence>MNKWKLYATPSYLYWMIVNRGWVYEIRDEPPAQFLTKFEHFPLLSENGIEKYETREFVACNYKWRLVIYPDGIEKDNHISTYLELITSLPAMDSDIKAIFNIFLFNHKLDNYLCFRGNVRSFTKTKPKWGFNKLISGTILRDPSNGYIFDNDCVFGAEVFIIGSQPITDSLSPIKPPAPPLHIPKSVINCDYDLGFVPLATINMAS</sequence>
<dbReference type="PANTHER" id="PTHR46162:SF20">
    <property type="entry name" value="UBIQUITIN CARBOXYL-TERMINAL HYDROLASE 7-LIKE ISOFORM X1"/>
    <property type="match status" value="1"/>
</dbReference>
<dbReference type="PANTHER" id="PTHR46162">
    <property type="entry name" value="TRAF-LIKE FAMILY PROTEIN"/>
    <property type="match status" value="1"/>
</dbReference>
<protein>
    <recommendedName>
        <fullName evidence="1">MATH domain-containing protein</fullName>
    </recommendedName>
</protein>
<dbReference type="SUPFAM" id="SSF49599">
    <property type="entry name" value="TRAF domain-like"/>
    <property type="match status" value="1"/>
</dbReference>
<reference evidence="2 3" key="1">
    <citation type="journal article" date="2013" name="Proc. Natl. Acad. Sci. U.S.A.">
        <title>Fine-scale variation in meiotic recombination in Mimulus inferred from population shotgun sequencing.</title>
        <authorList>
            <person name="Hellsten U."/>
            <person name="Wright K.M."/>
            <person name="Jenkins J."/>
            <person name="Shu S."/>
            <person name="Yuan Y."/>
            <person name="Wessler S.R."/>
            <person name="Schmutz J."/>
            <person name="Willis J.H."/>
            <person name="Rokhsar D.S."/>
        </authorList>
    </citation>
    <scope>NUCLEOTIDE SEQUENCE [LARGE SCALE GENOMIC DNA]</scope>
    <source>
        <strain evidence="3">cv. DUN x IM62</strain>
    </source>
</reference>
<dbReference type="Gene3D" id="2.60.210.10">
    <property type="entry name" value="Apoptosis, Tumor Necrosis Factor Receptor Associated Protein 2, Chain A"/>
    <property type="match status" value="1"/>
</dbReference>
<dbReference type="PROSITE" id="PS50144">
    <property type="entry name" value="MATH"/>
    <property type="match status" value="1"/>
</dbReference>
<name>A0A022QAE9_ERYGU</name>
<gene>
    <name evidence="2" type="ORF">MIMGU_mgv1a018201mg</name>
</gene>
<dbReference type="EMBL" id="KI632119">
    <property type="protein sequence ID" value="EYU24574.1"/>
    <property type="molecule type" value="Genomic_DNA"/>
</dbReference>
<evidence type="ECO:0000313" key="2">
    <source>
        <dbReference type="EMBL" id="EYU24574.1"/>
    </source>
</evidence>
<proteinExistence type="predicted"/>
<evidence type="ECO:0000259" key="1">
    <source>
        <dbReference type="PROSITE" id="PS50144"/>
    </source>
</evidence>
<feature type="domain" description="MATH" evidence="1">
    <location>
        <begin position="31"/>
        <end position="159"/>
    </location>
</feature>
<keyword evidence="3" id="KW-1185">Reference proteome</keyword>
<dbReference type="InterPro" id="IPR008974">
    <property type="entry name" value="TRAF-like"/>
</dbReference>
<feature type="non-terminal residue" evidence="2">
    <location>
        <position position="206"/>
    </location>
</feature>
<dbReference type="Pfam" id="PF22486">
    <property type="entry name" value="MATH_2"/>
    <property type="match status" value="1"/>
</dbReference>